<dbReference type="GO" id="GO:0007165">
    <property type="term" value="P:signal transduction"/>
    <property type="evidence" value="ECO:0007669"/>
    <property type="project" value="InterPro"/>
</dbReference>
<feature type="compositionally biased region" description="Basic and acidic residues" evidence="5">
    <location>
        <begin position="507"/>
        <end position="518"/>
    </location>
</feature>
<dbReference type="PANTHER" id="PTHR15670:SF4">
    <property type="entry name" value="RHO GTPASE-ACTIVATING PROTEIN 11A"/>
    <property type="match status" value="1"/>
</dbReference>
<organism evidence="7 8">
    <name type="scientific">Caenorhabditis bovis</name>
    <dbReference type="NCBI Taxonomy" id="2654633"/>
    <lineage>
        <taxon>Eukaryota</taxon>
        <taxon>Metazoa</taxon>
        <taxon>Ecdysozoa</taxon>
        <taxon>Nematoda</taxon>
        <taxon>Chromadorea</taxon>
        <taxon>Rhabditida</taxon>
        <taxon>Rhabditina</taxon>
        <taxon>Rhabditomorpha</taxon>
        <taxon>Rhabditoidea</taxon>
        <taxon>Rhabditidae</taxon>
        <taxon>Peloderinae</taxon>
        <taxon>Caenorhabditis</taxon>
    </lineage>
</organism>
<comment type="caution">
    <text evidence="7">The sequence shown here is derived from an EMBL/GenBank/DDBJ whole genome shotgun (WGS) entry which is preliminary data.</text>
</comment>
<dbReference type="SUPFAM" id="SSF63862">
    <property type="entry name" value="Thiamin pyrophosphokinase, substrate-binding domain"/>
    <property type="match status" value="1"/>
</dbReference>
<dbReference type="SUPFAM" id="SSF48350">
    <property type="entry name" value="GTPase activation domain, GAP"/>
    <property type="match status" value="1"/>
</dbReference>
<feature type="compositionally biased region" description="Low complexity" evidence="5">
    <location>
        <begin position="272"/>
        <end position="291"/>
    </location>
</feature>
<evidence type="ECO:0000313" key="8">
    <source>
        <dbReference type="Proteomes" id="UP000494206"/>
    </source>
</evidence>
<dbReference type="PROSITE" id="PS50238">
    <property type="entry name" value="RHOGAP"/>
    <property type="match status" value="1"/>
</dbReference>
<dbReference type="InterPro" id="IPR007373">
    <property type="entry name" value="Thiamin_PyroPKinase_B1-bd"/>
</dbReference>
<dbReference type="NCBIfam" id="TIGR01378">
    <property type="entry name" value="thi_PPkinase"/>
    <property type="match status" value="1"/>
</dbReference>
<gene>
    <name evidence="7" type="ORF">CBOVIS_LOCUS1321</name>
</gene>
<evidence type="ECO:0000256" key="5">
    <source>
        <dbReference type="SAM" id="MobiDB-lite"/>
    </source>
</evidence>
<feature type="compositionally biased region" description="Polar residues" evidence="5">
    <location>
        <begin position="753"/>
        <end position="762"/>
    </location>
</feature>
<evidence type="ECO:0000313" key="7">
    <source>
        <dbReference type="EMBL" id="CAB3397987.1"/>
    </source>
</evidence>
<feature type="compositionally biased region" description="Basic and acidic residues" evidence="5">
    <location>
        <begin position="333"/>
        <end position="342"/>
    </location>
</feature>
<dbReference type="InterPro" id="IPR007371">
    <property type="entry name" value="TPK_catalytic"/>
</dbReference>
<dbReference type="EMBL" id="CADEPM010000001">
    <property type="protein sequence ID" value="CAB3397987.1"/>
    <property type="molecule type" value="Genomic_DNA"/>
</dbReference>
<dbReference type="CDD" id="cd00159">
    <property type="entry name" value="RhoGAP"/>
    <property type="match status" value="1"/>
</dbReference>
<keyword evidence="3" id="KW-0418">Kinase</keyword>
<feature type="compositionally biased region" description="Basic residues" evidence="5">
    <location>
        <begin position="463"/>
        <end position="477"/>
    </location>
</feature>
<feature type="compositionally biased region" description="Polar residues" evidence="5">
    <location>
        <begin position="406"/>
        <end position="422"/>
    </location>
</feature>
<name>A0A8S1EBE7_9PELO</name>
<accession>A0A8S1EBE7</accession>
<feature type="compositionally biased region" description="Low complexity" evidence="5">
    <location>
        <begin position="800"/>
        <end position="816"/>
    </location>
</feature>
<feature type="compositionally biased region" description="Polar residues" evidence="5">
    <location>
        <begin position="479"/>
        <end position="496"/>
    </location>
</feature>
<feature type="domain" description="Rho-GAP" evidence="6">
    <location>
        <begin position="32"/>
        <end position="246"/>
    </location>
</feature>
<dbReference type="GO" id="GO:0009229">
    <property type="term" value="P:thiamine diphosphate biosynthetic process"/>
    <property type="evidence" value="ECO:0007669"/>
    <property type="project" value="InterPro"/>
</dbReference>
<sequence>MRRLSATQAPTSSNRQRYTLGEVNSANIVIDVNVGHGWTRIRLKEVPKFLVYAFNMISMYGMNVDGIFRKEGNSTRLNRVEVQNIYRGFVDIPSDYTVIDVCTLVKRFLRDLKPTLIDSDDFRVRLLNKAQQARLSNNYQLGREEMADLVFGAEPPMSEIHLSTLGYVMRQMNRIATYADQHKMSIDNLAMVMVCSIFGNWMNESNKKINPGRRSSQDDILAAKKHDMNIHVAAVKLLIVNANFIGLLRDPYLTSSHMIRSSSAMPKMRCGSSAYDSSSDADATQTTASTSNGNVLLTPNSRRDSEFAHHVVTSRKKEERATKKKRSSSFLPRFRDIRDRVSFLKRMKSPSPERSNTLSTGSTSSGRQSRSHQSKRGNTNAARRNGSDRSTGNKPTVANFFECESKQPSTSVPLRRLSQSEQNQERGAEEKLSAYEFLLKEYNGSDSPATRILVNNDHTSEQKKKKVRRSSRSRRHTAPVNNGISRNRPNATSTRLPQRRATVLISKSEEKENHKNSETDDSLDSFVLNIESSKAILEQKSNEARLRRENQRQKVRNAITESLVVLNGSMAVTESSSSIANNQEEEVPSLKNSNSRDQLTTLTEESPQKPSSSTEILQASDTEASSDSTTCQNKYITEVKKCDVATSPVVFPSPVVKTHENGHVWVGSKQVVSTESPQLARRQSRARLSYSKANESQLEMPPKEATSIARVSVSPIMQHVTQTNNCPPSEVVTTPGLTRRSTSRLCLVSTLAKNNNNGNESTSSIPPPVPVHSPPHKISECQPEIKIRRPPTPPSNPAMLSPLSPRLPRSSSSNRLDNANINEFKLPHLPKHSKVSPPLFRQPKIVTTRNHLRETKSFDNEMASTSKASNSFSGRATMSPRTADLFGIGKYNHLFQSATEEGSLPTRRQSVEMRPSVAIIRANNPGLVRSRIHHFQEIEQLSKANDTLNGRMSAMSQLSIRSNDTVHSARSSDAHEHSKNRINEACMLDMVVNLRPFDVLDLIGVRLCIWLNGDDSYPTEQDFWKSVWNSSKYRLATDGSANKISKRENELQPPQYICGDFDSINFDEIKGTNAKVIHLPDQDFTDLQKTIKFSLEMRNNETEKWDFDYIILLGGLNGRLDHSLSTLSTLVKYSTPDIPIFSFDAKNVALVIQKGEANVQIHIDKCTKKCGIVPLVQRETITSTKGFRWDLGNLKLQNLL</sequence>
<dbReference type="Pfam" id="PF04265">
    <property type="entry name" value="TPK_B1_binding"/>
    <property type="match status" value="1"/>
</dbReference>
<dbReference type="Pfam" id="PF04263">
    <property type="entry name" value="TPK_catalytic"/>
    <property type="match status" value="1"/>
</dbReference>
<evidence type="ECO:0000256" key="1">
    <source>
        <dbReference type="ARBA" id="ARBA00022679"/>
    </source>
</evidence>
<dbReference type="Gene3D" id="3.40.50.10240">
    <property type="entry name" value="Thiamin pyrophosphokinase, catalytic domain"/>
    <property type="match status" value="1"/>
</dbReference>
<dbReference type="PANTHER" id="PTHR15670">
    <property type="entry name" value="RHO GTPASE ACTIVATING PROTEIN 11A"/>
    <property type="match status" value="1"/>
</dbReference>
<evidence type="ECO:0000256" key="2">
    <source>
        <dbReference type="ARBA" id="ARBA00022741"/>
    </source>
</evidence>
<dbReference type="InterPro" id="IPR036371">
    <property type="entry name" value="TPK_B1-bd_sf"/>
</dbReference>
<dbReference type="InterPro" id="IPR006282">
    <property type="entry name" value="Thi_PPkinase"/>
</dbReference>
<dbReference type="OrthoDB" id="29546at2759"/>
<reference evidence="7 8" key="1">
    <citation type="submission" date="2020-04" db="EMBL/GenBank/DDBJ databases">
        <authorList>
            <person name="Laetsch R D."/>
            <person name="Stevens L."/>
            <person name="Kumar S."/>
            <person name="Blaxter L. M."/>
        </authorList>
    </citation>
    <scope>NUCLEOTIDE SEQUENCE [LARGE SCALE GENOMIC DNA]</scope>
</reference>
<dbReference type="Gene3D" id="1.10.555.10">
    <property type="entry name" value="Rho GTPase activation protein"/>
    <property type="match status" value="1"/>
</dbReference>
<dbReference type="Pfam" id="PF00620">
    <property type="entry name" value="RhoGAP"/>
    <property type="match status" value="1"/>
</dbReference>
<dbReference type="InterPro" id="IPR008936">
    <property type="entry name" value="Rho_GTPase_activation_prot"/>
</dbReference>
<feature type="region of interest" description="Disordered" evidence="5">
    <location>
        <begin position="574"/>
        <end position="630"/>
    </location>
</feature>
<proteinExistence type="predicted"/>
<feature type="compositionally biased region" description="Polar residues" evidence="5">
    <location>
        <begin position="376"/>
        <end position="396"/>
    </location>
</feature>
<dbReference type="GO" id="GO:0006772">
    <property type="term" value="P:thiamine metabolic process"/>
    <property type="evidence" value="ECO:0007669"/>
    <property type="project" value="InterPro"/>
</dbReference>
<dbReference type="InterPro" id="IPR042869">
    <property type="entry name" value="ARHGAP11A/B"/>
</dbReference>
<keyword evidence="4" id="KW-0067">ATP-binding</keyword>
<feature type="region of interest" description="Disordered" evidence="5">
    <location>
        <begin position="789"/>
        <end position="816"/>
    </location>
</feature>
<feature type="compositionally biased region" description="Basic and acidic residues" evidence="5">
    <location>
        <begin position="301"/>
        <end position="321"/>
    </location>
</feature>
<feature type="compositionally biased region" description="Low complexity" evidence="5">
    <location>
        <begin position="619"/>
        <end position="630"/>
    </location>
</feature>
<evidence type="ECO:0000259" key="6">
    <source>
        <dbReference type="PROSITE" id="PS50238"/>
    </source>
</evidence>
<feature type="region of interest" description="Disordered" evidence="5">
    <location>
        <begin position="267"/>
        <end position="429"/>
    </location>
</feature>
<feature type="region of interest" description="Disordered" evidence="5">
    <location>
        <begin position="447"/>
        <end position="520"/>
    </location>
</feature>
<keyword evidence="8" id="KW-1185">Reference proteome</keyword>
<dbReference type="GO" id="GO:0004788">
    <property type="term" value="F:thiamine diphosphokinase activity"/>
    <property type="evidence" value="ECO:0007669"/>
    <property type="project" value="InterPro"/>
</dbReference>
<dbReference type="Proteomes" id="UP000494206">
    <property type="component" value="Unassembled WGS sequence"/>
</dbReference>
<dbReference type="InterPro" id="IPR000198">
    <property type="entry name" value="RhoGAP_dom"/>
</dbReference>
<dbReference type="InterPro" id="IPR036759">
    <property type="entry name" value="TPK_catalytic_sf"/>
</dbReference>
<feature type="compositionally biased region" description="Polar residues" evidence="5">
    <location>
        <begin position="590"/>
        <end position="617"/>
    </location>
</feature>
<dbReference type="SUPFAM" id="SSF63999">
    <property type="entry name" value="Thiamin pyrophosphokinase, catalytic domain"/>
    <property type="match status" value="1"/>
</dbReference>
<keyword evidence="1" id="KW-0808">Transferase</keyword>
<dbReference type="AlphaFoldDB" id="A0A8S1EBE7"/>
<dbReference type="GO" id="GO:0005096">
    <property type="term" value="F:GTPase activator activity"/>
    <property type="evidence" value="ECO:0007669"/>
    <property type="project" value="TreeGrafter"/>
</dbReference>
<dbReference type="GO" id="GO:0016301">
    <property type="term" value="F:kinase activity"/>
    <property type="evidence" value="ECO:0007669"/>
    <property type="project" value="UniProtKB-KW"/>
</dbReference>
<dbReference type="SMART" id="SM00324">
    <property type="entry name" value="RhoGAP"/>
    <property type="match status" value="1"/>
</dbReference>
<dbReference type="CDD" id="cd07995">
    <property type="entry name" value="TPK"/>
    <property type="match status" value="1"/>
</dbReference>
<feature type="region of interest" description="Disordered" evidence="5">
    <location>
        <begin position="753"/>
        <end position="776"/>
    </location>
</feature>
<evidence type="ECO:0000256" key="4">
    <source>
        <dbReference type="ARBA" id="ARBA00022840"/>
    </source>
</evidence>
<evidence type="ECO:0000256" key="3">
    <source>
        <dbReference type="ARBA" id="ARBA00022777"/>
    </source>
</evidence>
<protein>
    <recommendedName>
        <fullName evidence="6">Rho-GAP domain-containing protein</fullName>
    </recommendedName>
</protein>
<keyword evidence="2" id="KW-0547">Nucleotide-binding</keyword>
<dbReference type="GO" id="GO:0005524">
    <property type="term" value="F:ATP binding"/>
    <property type="evidence" value="ECO:0007669"/>
    <property type="project" value="UniProtKB-KW"/>
</dbReference>
<feature type="compositionally biased region" description="Low complexity" evidence="5">
    <location>
        <begin position="359"/>
        <end position="368"/>
    </location>
</feature>